<evidence type="ECO:0000313" key="6">
    <source>
        <dbReference type="Proteomes" id="UP000825935"/>
    </source>
</evidence>
<keyword evidence="6" id="KW-1185">Reference proteome</keyword>
<feature type="region of interest" description="Disordered" evidence="3">
    <location>
        <begin position="938"/>
        <end position="978"/>
    </location>
</feature>
<dbReference type="PANTHER" id="PTHR46196">
    <property type="entry name" value="TRANSCRIPTION FACTOR BHLH155-LIKE ISOFORM X1-RELATED"/>
    <property type="match status" value="1"/>
</dbReference>
<comment type="caution">
    <text evidence="5">The sequence shown here is derived from an EMBL/GenBank/DDBJ whole genome shotgun (WGS) entry which is preliminary data.</text>
</comment>
<name>A0A8T2SKP9_CERRI</name>
<organism evidence="5 6">
    <name type="scientific">Ceratopteris richardii</name>
    <name type="common">Triangle waterfern</name>
    <dbReference type="NCBI Taxonomy" id="49495"/>
    <lineage>
        <taxon>Eukaryota</taxon>
        <taxon>Viridiplantae</taxon>
        <taxon>Streptophyta</taxon>
        <taxon>Embryophyta</taxon>
        <taxon>Tracheophyta</taxon>
        <taxon>Polypodiopsida</taxon>
        <taxon>Polypodiidae</taxon>
        <taxon>Polypodiales</taxon>
        <taxon>Pteridineae</taxon>
        <taxon>Pteridaceae</taxon>
        <taxon>Parkerioideae</taxon>
        <taxon>Ceratopteris</taxon>
    </lineage>
</organism>
<accession>A0A8T2SKP9</accession>
<protein>
    <recommendedName>
        <fullName evidence="4">BHLH domain-containing protein</fullName>
    </recommendedName>
</protein>
<reference evidence="5" key="1">
    <citation type="submission" date="2021-08" db="EMBL/GenBank/DDBJ databases">
        <title>WGS assembly of Ceratopteris richardii.</title>
        <authorList>
            <person name="Marchant D.B."/>
            <person name="Chen G."/>
            <person name="Jenkins J."/>
            <person name="Shu S."/>
            <person name="Leebens-Mack J."/>
            <person name="Grimwood J."/>
            <person name="Schmutz J."/>
            <person name="Soltis P."/>
            <person name="Soltis D."/>
            <person name="Chen Z.-H."/>
        </authorList>
    </citation>
    <scope>NUCLEOTIDE SEQUENCE</scope>
    <source>
        <strain evidence="5">Whitten #5841</strain>
        <tissue evidence="5">Leaf</tissue>
    </source>
</reference>
<dbReference type="EMBL" id="CM035424">
    <property type="protein sequence ID" value="KAH7352623.1"/>
    <property type="molecule type" value="Genomic_DNA"/>
</dbReference>
<dbReference type="Pfam" id="PF14215">
    <property type="entry name" value="bHLH-MYC_N"/>
    <property type="match status" value="1"/>
</dbReference>
<dbReference type="GO" id="GO:0003700">
    <property type="term" value="F:DNA-binding transcription factor activity"/>
    <property type="evidence" value="ECO:0007669"/>
    <property type="project" value="InterPro"/>
</dbReference>
<dbReference type="Pfam" id="PF23176">
    <property type="entry name" value="bHLH_LHW"/>
    <property type="match status" value="1"/>
</dbReference>
<gene>
    <name evidence="5" type="ORF">KP509_19G054500</name>
</gene>
<dbReference type="OrthoDB" id="1883654at2759"/>
<feature type="region of interest" description="Disordered" evidence="3">
    <location>
        <begin position="742"/>
        <end position="786"/>
    </location>
</feature>
<dbReference type="PROSITE" id="PS50888">
    <property type="entry name" value="BHLH"/>
    <property type="match status" value="1"/>
</dbReference>
<dbReference type="EMBL" id="CM035424">
    <property type="protein sequence ID" value="KAH7352624.1"/>
    <property type="molecule type" value="Genomic_DNA"/>
</dbReference>
<dbReference type="Proteomes" id="UP000825935">
    <property type="component" value="Chromosome 19"/>
</dbReference>
<dbReference type="AlphaFoldDB" id="A0A8T2SKP9"/>
<dbReference type="OMA" id="CSNTEWK"/>
<feature type="compositionally biased region" description="Low complexity" evidence="3">
    <location>
        <begin position="742"/>
        <end position="754"/>
    </location>
</feature>
<evidence type="ECO:0000256" key="1">
    <source>
        <dbReference type="ARBA" id="ARBA00023015"/>
    </source>
</evidence>
<keyword evidence="2" id="KW-0804">Transcription</keyword>
<dbReference type="PANTHER" id="PTHR46196:SF3">
    <property type="entry name" value="TRANSCRIPTION FACTOR LHW-LIKE ISOFORM X1"/>
    <property type="match status" value="1"/>
</dbReference>
<feature type="domain" description="BHLH" evidence="4">
    <location>
        <begin position="769"/>
        <end position="818"/>
    </location>
</feature>
<sequence length="978" mass="106486">MALHQALQKLCCESTWCYAVFWKIKRRNRMGLTWEDGYYHFQSPEIQPNLSAWGPGGAFHDASYTQKQIGIAVEEMSSQVYSMGEGIVGHVASTGKYKWYFADKDLSTPRTISVDPNSRWYMLEKYTSNWQVQFAAGVKTIAVIAVSQGVLQLGSTQTVIENIGWVDKIRTVFGAPQNSSEIAAQLEVIGGDLVTNPQGTASESLCARPFRASISQLVTQERVDHLRSAFGASQNSSRTVALSDEHGGNPMVCPGTLPENLSSRLCKANISQPVTQRMVDVPNTGLQSRVYGFSGGASLSIHSNSVHPLILESLQMSTQNPEALKILNMKATSVDLKAAFDERSRKFEILPTVPDLELLSKQEAPLSCPGDLWSIQSENGHVQFPLTDAFSSVGGHSADILGKSVYEQSNESDILLQDGLSDPKSSFPLLRASELQAEGSSLFGLCPDNNILSSSDLSGLVGNIGWTVAPGSQDPLLGAFVQKSGGGQELHGNSAIGNSLQENFQNEETCNPRDRKKAVPFTGGRGNKNLISGGFDGFEAYLAVAQAQSSKWDRSFGIGDELSQALGPSFQNNHIKGENKHLEDDQNIVAIDKQSRGQACALSGVGAAELVPSWESNFVKMEPLYQDSKSESLLDAVIASASNSHLSISTAADDSISCRTLSSKDSEFSAPKVTYPSPFKGIVSHTPQDCMSQSFVHASSLGCDVSGGHQAMSKTISDPLGFNMSNTISPLKTILNSWTDDMQSTRSDSTQTSQVKKPEDLAKVTRKRARPGESTRPRPKDRQQIQDRVRELREIVPNGSKCSIDALLEKTIKHMLFLQNVTLHADNLKKNGELKDDIENGASWALELGGEETGRPPILVKNLSQPRQLLVEMFCEEKGHFLEIADIIRGLGLTILKGVMEARHDKVWARFIVEAYRDVRRVDIMMSLMHLLHVNNNSSSSMSVTSGTAPLRSQPGPECSSSSQTHILNGFPQPSLHA</sequence>
<dbReference type="EMBL" id="CM035424">
    <property type="protein sequence ID" value="KAH7352620.1"/>
    <property type="molecule type" value="Genomic_DNA"/>
</dbReference>
<dbReference type="InterPro" id="IPR043561">
    <property type="entry name" value="LHW-like"/>
</dbReference>
<dbReference type="EMBL" id="CM035424">
    <property type="protein sequence ID" value="KAH7352621.1"/>
    <property type="molecule type" value="Genomic_DNA"/>
</dbReference>
<evidence type="ECO:0000256" key="2">
    <source>
        <dbReference type="ARBA" id="ARBA00023163"/>
    </source>
</evidence>
<dbReference type="EMBL" id="CM035424">
    <property type="protein sequence ID" value="KAH7352625.1"/>
    <property type="molecule type" value="Genomic_DNA"/>
</dbReference>
<dbReference type="InterPro" id="IPR025610">
    <property type="entry name" value="MYC/MYB_N"/>
</dbReference>
<evidence type="ECO:0000313" key="5">
    <source>
        <dbReference type="EMBL" id="KAH7352620.1"/>
    </source>
</evidence>
<keyword evidence="1" id="KW-0805">Transcription regulation</keyword>
<evidence type="ECO:0000256" key="3">
    <source>
        <dbReference type="SAM" id="MobiDB-lite"/>
    </source>
</evidence>
<evidence type="ECO:0000259" key="4">
    <source>
        <dbReference type="PROSITE" id="PS50888"/>
    </source>
</evidence>
<dbReference type="InterPro" id="IPR011598">
    <property type="entry name" value="bHLH_dom"/>
</dbReference>
<dbReference type="GO" id="GO:0046983">
    <property type="term" value="F:protein dimerization activity"/>
    <property type="evidence" value="ECO:0007669"/>
    <property type="project" value="InterPro"/>
</dbReference>
<feature type="compositionally biased region" description="Basic and acidic residues" evidence="3">
    <location>
        <begin position="770"/>
        <end position="786"/>
    </location>
</feature>
<proteinExistence type="predicted"/>
<dbReference type="EMBL" id="CM035424">
    <property type="protein sequence ID" value="KAH7352619.1"/>
    <property type="molecule type" value="Genomic_DNA"/>
</dbReference>